<dbReference type="InterPro" id="IPR052336">
    <property type="entry name" value="MlaD_Phospholipid_Transporter"/>
</dbReference>
<dbReference type="Pfam" id="PF02470">
    <property type="entry name" value="MlaD"/>
    <property type="match status" value="1"/>
</dbReference>
<evidence type="ECO:0000259" key="1">
    <source>
        <dbReference type="Pfam" id="PF02470"/>
    </source>
</evidence>
<dbReference type="InterPro" id="IPR003399">
    <property type="entry name" value="Mce/MlaD"/>
</dbReference>
<reference evidence="2 3" key="1">
    <citation type="journal article" date="2019" name="ACS Chem. Biol.">
        <title>Identification and Mobilization of a Cryptic Antibiotic Biosynthesis Gene Locus from a Human-Pathogenic Nocardia Isolate.</title>
        <authorList>
            <person name="Herisse M."/>
            <person name="Ishida K."/>
            <person name="Porter J.L."/>
            <person name="Howden B."/>
            <person name="Hertweck C."/>
            <person name="Stinear T.P."/>
            <person name="Pidot S.J."/>
        </authorList>
    </citation>
    <scope>NUCLEOTIDE SEQUENCE [LARGE SCALE GENOMIC DNA]</scope>
    <source>
        <strain evidence="2 3">AUSMDU00024985</strain>
    </source>
</reference>
<evidence type="ECO:0000313" key="2">
    <source>
        <dbReference type="EMBL" id="QIS04231.1"/>
    </source>
</evidence>
<proteinExistence type="predicted"/>
<dbReference type="PANTHER" id="PTHR33371">
    <property type="entry name" value="INTERMEMBRANE PHOSPHOLIPID TRANSPORT SYSTEM BINDING PROTEIN MLAD-RELATED"/>
    <property type="match status" value="1"/>
</dbReference>
<dbReference type="AlphaFoldDB" id="A0A6G9XTF1"/>
<dbReference type="EMBL" id="CP046171">
    <property type="protein sequence ID" value="QIS04231.1"/>
    <property type="molecule type" value="Genomic_DNA"/>
</dbReference>
<dbReference type="GO" id="GO:0005576">
    <property type="term" value="C:extracellular region"/>
    <property type="evidence" value="ECO:0007669"/>
    <property type="project" value="TreeGrafter"/>
</dbReference>
<dbReference type="PANTHER" id="PTHR33371:SF17">
    <property type="entry name" value="MCE-FAMILY PROTEIN MCE1B"/>
    <property type="match status" value="1"/>
</dbReference>
<sequence>MMVTPRKALWRMIVVAVLTTALFIGVANALRNPVEGDTATYTAEFTDVSGLRPGADVRRQGVQIGKVTGIDLQRTETTTIAVVEFELREDEPLTAASRMAVKYQNLSGLRYLDLTTDDTQPDRTPRRRVPLAATTGSFDITALFHGLEPVLATLAPEQVNRLAAGVLALLNGAGGVEELTAGVRAIADYATDRQHTVSVLVANIGKVAQTMRGRSPQVLEFIRDFQLAIDRTMTVLDEFYKTAQYGPPFVDAVNRLLTGLGLHEGGDLDGLLRTALSAMTDAPALLRLLPTVSAGLEQLDGARVVDMHCGTGEAELPPAITVLLGGQRVVLCRR</sequence>
<accession>A0A6G9XTF1</accession>
<name>A0A6G9XTF1_NOCBR</name>
<dbReference type="Proteomes" id="UP000501705">
    <property type="component" value="Chromosome"/>
</dbReference>
<feature type="domain" description="Mce/MlaD" evidence="1">
    <location>
        <begin position="38"/>
        <end position="115"/>
    </location>
</feature>
<gene>
    <name evidence="2" type="ORF">F5X71_19535</name>
</gene>
<protein>
    <submittedName>
        <fullName evidence="2">MCE family protein</fullName>
    </submittedName>
</protein>
<organism evidence="2 3">
    <name type="scientific">Nocardia brasiliensis</name>
    <dbReference type="NCBI Taxonomy" id="37326"/>
    <lineage>
        <taxon>Bacteria</taxon>
        <taxon>Bacillati</taxon>
        <taxon>Actinomycetota</taxon>
        <taxon>Actinomycetes</taxon>
        <taxon>Mycobacteriales</taxon>
        <taxon>Nocardiaceae</taxon>
        <taxon>Nocardia</taxon>
    </lineage>
</organism>
<dbReference type="RefSeq" id="WP_167463350.1">
    <property type="nucleotide sequence ID" value="NZ_CP046171.1"/>
</dbReference>
<dbReference type="GO" id="GO:0051701">
    <property type="term" value="P:biological process involved in interaction with host"/>
    <property type="evidence" value="ECO:0007669"/>
    <property type="project" value="TreeGrafter"/>
</dbReference>
<evidence type="ECO:0000313" key="3">
    <source>
        <dbReference type="Proteomes" id="UP000501705"/>
    </source>
</evidence>